<feature type="transmembrane region" description="Helical" evidence="2">
    <location>
        <begin position="12"/>
        <end position="35"/>
    </location>
</feature>
<dbReference type="EMBL" id="KZ301980">
    <property type="protein sequence ID" value="PFH52287.1"/>
    <property type="molecule type" value="Genomic_DNA"/>
</dbReference>
<feature type="region of interest" description="Disordered" evidence="1">
    <location>
        <begin position="179"/>
        <end position="256"/>
    </location>
</feature>
<keyword evidence="2" id="KW-1133">Transmembrane helix</keyword>
<reference evidence="3 4" key="1">
    <citation type="submission" date="2014-02" db="EMBL/GenBank/DDBJ databases">
        <title>Transposable element dynamics among asymbiotic and ectomycorrhizal Amanita fungi.</title>
        <authorList>
            <consortium name="DOE Joint Genome Institute"/>
            <person name="Hess J."/>
            <person name="Skrede I."/>
            <person name="Wolfe B."/>
            <person name="LaButti K."/>
            <person name="Ohm R.A."/>
            <person name="Grigoriev I.V."/>
            <person name="Pringle A."/>
        </authorList>
    </citation>
    <scope>NUCLEOTIDE SEQUENCE [LARGE SCALE GENOMIC DNA]</scope>
    <source>
        <strain evidence="3 4">SKay4041</strain>
    </source>
</reference>
<evidence type="ECO:0000256" key="2">
    <source>
        <dbReference type="SAM" id="Phobius"/>
    </source>
</evidence>
<accession>A0A2A9NVH7</accession>
<proteinExistence type="predicted"/>
<dbReference type="Proteomes" id="UP000242287">
    <property type="component" value="Unassembled WGS sequence"/>
</dbReference>
<organism evidence="3 4">
    <name type="scientific">Amanita thiersii Skay4041</name>
    <dbReference type="NCBI Taxonomy" id="703135"/>
    <lineage>
        <taxon>Eukaryota</taxon>
        <taxon>Fungi</taxon>
        <taxon>Dikarya</taxon>
        <taxon>Basidiomycota</taxon>
        <taxon>Agaricomycotina</taxon>
        <taxon>Agaricomycetes</taxon>
        <taxon>Agaricomycetidae</taxon>
        <taxon>Agaricales</taxon>
        <taxon>Pluteineae</taxon>
        <taxon>Amanitaceae</taxon>
        <taxon>Amanita</taxon>
    </lineage>
</organism>
<evidence type="ECO:0000256" key="1">
    <source>
        <dbReference type="SAM" id="MobiDB-lite"/>
    </source>
</evidence>
<dbReference type="AlphaFoldDB" id="A0A2A9NVH7"/>
<keyword evidence="4" id="KW-1185">Reference proteome</keyword>
<keyword evidence="2" id="KW-0472">Membrane</keyword>
<name>A0A2A9NVH7_9AGAR</name>
<evidence type="ECO:0000313" key="3">
    <source>
        <dbReference type="EMBL" id="PFH52287.1"/>
    </source>
</evidence>
<sequence length="256" mass="28097">MDTRVHGAFVNTAGFCFALVGFILSVLSAVVSAVITTNRRGPLLTTIDGGVALRPERIKPRSNKSRSRSPLSITTNASRLRPTPLLSDYSQRPLLCNTKARAKNAAHRRKGLIPTITMTIPDDEFDTSEGILHQPARQSSDPLPTIETVLSTVESRNGQHRIAVNTEVVKPILHRSISSPELSSLPDSTFLRPPSPSSDANSPQKRSLLRKVISVPGNDYRSSCSRTSKKDQSSQTQRARTRPYEAPYNIPTPDSY</sequence>
<gene>
    <name evidence="3" type="ORF">AMATHDRAFT_2291</name>
</gene>
<protein>
    <submittedName>
        <fullName evidence="3">Uncharacterized protein</fullName>
    </submittedName>
</protein>
<evidence type="ECO:0000313" key="4">
    <source>
        <dbReference type="Proteomes" id="UP000242287"/>
    </source>
</evidence>
<keyword evidence="2" id="KW-0812">Transmembrane</keyword>
<feature type="region of interest" description="Disordered" evidence="1">
    <location>
        <begin position="55"/>
        <end position="77"/>
    </location>
</feature>
<dbReference type="OrthoDB" id="10641261at2759"/>